<dbReference type="Pfam" id="PF01207">
    <property type="entry name" value="Dus"/>
    <property type="match status" value="1"/>
</dbReference>
<evidence type="ECO:0000256" key="6">
    <source>
        <dbReference type="SAM" id="MobiDB-lite"/>
    </source>
</evidence>
<dbReference type="PROSITE" id="PS01136">
    <property type="entry name" value="UPF0034"/>
    <property type="match status" value="1"/>
</dbReference>
<evidence type="ECO:0000256" key="5">
    <source>
        <dbReference type="ARBA" id="ARBA00023002"/>
    </source>
</evidence>
<keyword evidence="5" id="KW-0560">Oxidoreductase</keyword>
<comment type="cofactor">
    <cofactor evidence="1">
        <name>FMN</name>
        <dbReference type="ChEBI" id="CHEBI:58210"/>
    </cofactor>
</comment>
<evidence type="ECO:0000313" key="9">
    <source>
        <dbReference type="Proteomes" id="UP001180616"/>
    </source>
</evidence>
<dbReference type="RefSeq" id="WP_309541032.1">
    <property type="nucleotide sequence ID" value="NZ_CP133659.1"/>
</dbReference>
<accession>A0ABY9QZS2</accession>
<keyword evidence="2" id="KW-0285">Flavoprotein</keyword>
<feature type="domain" description="DUS-like FMN-binding" evidence="7">
    <location>
        <begin position="51"/>
        <end position="293"/>
    </location>
</feature>
<dbReference type="PANTHER" id="PTHR11082:SF25">
    <property type="entry name" value="DUS-LIKE FMN-BINDING DOMAIN-CONTAINING PROTEIN"/>
    <property type="match status" value="1"/>
</dbReference>
<organism evidence="8 9">
    <name type="scientific">Nitratidesulfovibrio liaohensis</name>
    <dbReference type="NCBI Taxonomy" id="2604158"/>
    <lineage>
        <taxon>Bacteria</taxon>
        <taxon>Pseudomonadati</taxon>
        <taxon>Thermodesulfobacteriota</taxon>
        <taxon>Desulfovibrionia</taxon>
        <taxon>Desulfovibrionales</taxon>
        <taxon>Desulfovibrionaceae</taxon>
        <taxon>Nitratidesulfovibrio</taxon>
    </lineage>
</organism>
<dbReference type="InterPro" id="IPR013785">
    <property type="entry name" value="Aldolase_TIM"/>
</dbReference>
<dbReference type="Gene3D" id="3.20.20.70">
    <property type="entry name" value="Aldolase class I"/>
    <property type="match status" value="1"/>
</dbReference>
<proteinExistence type="predicted"/>
<evidence type="ECO:0000313" key="8">
    <source>
        <dbReference type="EMBL" id="WMW64989.1"/>
    </source>
</evidence>
<evidence type="ECO:0000256" key="4">
    <source>
        <dbReference type="ARBA" id="ARBA00022694"/>
    </source>
</evidence>
<dbReference type="InterPro" id="IPR035587">
    <property type="entry name" value="DUS-like_FMN-bd"/>
</dbReference>
<name>A0ABY9QZS2_9BACT</name>
<dbReference type="InterPro" id="IPR018517">
    <property type="entry name" value="tRNA_hU_synthase_CS"/>
</dbReference>
<gene>
    <name evidence="8" type="ORF">KPS_003073</name>
</gene>
<keyword evidence="9" id="KW-1185">Reference proteome</keyword>
<keyword evidence="4" id="KW-0819">tRNA processing</keyword>
<evidence type="ECO:0000256" key="1">
    <source>
        <dbReference type="ARBA" id="ARBA00001917"/>
    </source>
</evidence>
<evidence type="ECO:0000256" key="2">
    <source>
        <dbReference type="ARBA" id="ARBA00022630"/>
    </source>
</evidence>
<evidence type="ECO:0000259" key="7">
    <source>
        <dbReference type="Pfam" id="PF01207"/>
    </source>
</evidence>
<dbReference type="Proteomes" id="UP001180616">
    <property type="component" value="Chromosome"/>
</dbReference>
<evidence type="ECO:0000256" key="3">
    <source>
        <dbReference type="ARBA" id="ARBA00022643"/>
    </source>
</evidence>
<feature type="region of interest" description="Disordered" evidence="6">
    <location>
        <begin position="1"/>
        <end position="24"/>
    </location>
</feature>
<dbReference type="EMBL" id="CP133659">
    <property type="protein sequence ID" value="WMW64989.1"/>
    <property type="molecule type" value="Genomic_DNA"/>
</dbReference>
<dbReference type="CDD" id="cd02801">
    <property type="entry name" value="DUS_like_FMN"/>
    <property type="match status" value="1"/>
</dbReference>
<protein>
    <submittedName>
        <fullName evidence="8">tRNA-dihydrouridine synthase family protein</fullName>
    </submittedName>
</protein>
<dbReference type="PANTHER" id="PTHR11082">
    <property type="entry name" value="TRNA-DIHYDROURIDINE SYNTHASE"/>
    <property type="match status" value="1"/>
</dbReference>
<dbReference type="SUPFAM" id="SSF51395">
    <property type="entry name" value="FMN-linked oxidoreductases"/>
    <property type="match status" value="1"/>
</dbReference>
<reference evidence="8" key="1">
    <citation type="submission" date="2023-09" db="EMBL/GenBank/DDBJ databases">
        <authorList>
            <consortium name="CW5 consortium"/>
            <person name="Lu C.-W."/>
        </authorList>
    </citation>
    <scope>NUCLEOTIDE SEQUENCE</scope>
    <source>
        <strain evidence="8">KPS</strain>
    </source>
</reference>
<keyword evidence="3" id="KW-0288">FMN</keyword>
<sequence length="383" mass="41113">MSPHDAMTDAAPRSALETAPDTPAAGDAALAARLRAPLTVGGRTVPGRLWLAPMAGLGHAAFREVVEGYGGCGLLFTGMCNARAVPTERPEKSEAFSWRAGEPPRLVCQLFGAEPEHMAEGARRVQAEGFFGVDLNMGCSVSAIVKRGCGADLLRDPERAVRMVAEVRRAVDIPVFVKFRTGWSPDPQPAVDLARRFEDAGADCPVFHPRVAPDRRTQPPRRAHIGLVRAAVSIPVMGNGDVFTPQDCASLLDDTGCDGVSLGRIAVARPWVFAAWTGMVDDDPDRNPAPWREAPLALLDALARRHGPARAVRMFGKFLVYITGNFTYGNGLRGRLLRVMGRTPGSFGADEPGGLRALQDALRTELDPLPAVLRRPSALLFGM</sequence>